<dbReference type="Proteomes" id="UP000194127">
    <property type="component" value="Unassembled WGS sequence"/>
</dbReference>
<feature type="chain" id="PRO_5012032927" description="Mid2 domain-containing protein" evidence="3">
    <location>
        <begin position="27"/>
        <end position="373"/>
    </location>
</feature>
<evidence type="ECO:0000256" key="3">
    <source>
        <dbReference type="SAM" id="SignalP"/>
    </source>
</evidence>
<protein>
    <recommendedName>
        <fullName evidence="6">Mid2 domain-containing protein</fullName>
    </recommendedName>
</protein>
<keyword evidence="3" id="KW-0732">Signal</keyword>
<evidence type="ECO:0000313" key="5">
    <source>
        <dbReference type="Proteomes" id="UP000194127"/>
    </source>
</evidence>
<keyword evidence="5" id="KW-1185">Reference proteome</keyword>
<feature type="region of interest" description="Disordered" evidence="1">
    <location>
        <begin position="350"/>
        <end position="373"/>
    </location>
</feature>
<sequence>MIMHPPSARLLCLGWLPILLVPRVRASFTISPGGTTLQQCLPTDLIWTEEPPIHLWAAPNAEDSPGDPTLHDFGIINSSFILWTVNLPVGQNVSFTYVQTANLYYIYSSAEYMVVPGQDDSCLTGSSSTGTSSVLPISVSSSASIISSSTSLIPSSTSITSGSTNTISSSASAISSSASASSDPSASKTPAVANADGNKPARNLAWVAGLVVGLAAVIIGVIAAFFITRPFLHAGTLPNNEMSQPRREGAGGLEVAAHLLGASPQIPEGHSAITPPPLSFDRGPFTSHDQSHDSLLHGGTSEKEGLSGETLSSFLKGLVGLTSNATAASEINISTSPSTSRDVDGGIAFSDDGVPDILPPDYEDRRPATIQVR</sequence>
<proteinExistence type="predicted"/>
<name>A0A1X6NFA7_9APHY</name>
<keyword evidence="2" id="KW-0812">Transmembrane</keyword>
<accession>A0A1X6NFA7</accession>
<evidence type="ECO:0008006" key="6">
    <source>
        <dbReference type="Google" id="ProtNLM"/>
    </source>
</evidence>
<gene>
    <name evidence="4" type="ORF">POSPLADRAFT_1063905</name>
</gene>
<organism evidence="4 5">
    <name type="scientific">Postia placenta MAD-698-R-SB12</name>
    <dbReference type="NCBI Taxonomy" id="670580"/>
    <lineage>
        <taxon>Eukaryota</taxon>
        <taxon>Fungi</taxon>
        <taxon>Dikarya</taxon>
        <taxon>Basidiomycota</taxon>
        <taxon>Agaricomycotina</taxon>
        <taxon>Agaricomycetes</taxon>
        <taxon>Polyporales</taxon>
        <taxon>Adustoporiaceae</taxon>
        <taxon>Rhodonia</taxon>
    </lineage>
</organism>
<feature type="transmembrane region" description="Helical" evidence="2">
    <location>
        <begin position="204"/>
        <end position="227"/>
    </location>
</feature>
<reference evidence="4 5" key="1">
    <citation type="submission" date="2017-04" db="EMBL/GenBank/DDBJ databases">
        <title>Genome Sequence of the Model Brown-Rot Fungus Postia placenta SB12.</title>
        <authorList>
            <consortium name="DOE Joint Genome Institute"/>
            <person name="Gaskell J."/>
            <person name="Kersten P."/>
            <person name="Larrondo L.F."/>
            <person name="Canessa P."/>
            <person name="Martinez D."/>
            <person name="Hibbett D."/>
            <person name="Schmoll M."/>
            <person name="Kubicek C.P."/>
            <person name="Martinez A.T."/>
            <person name="Yadav J."/>
            <person name="Master E."/>
            <person name="Magnuson J.K."/>
            <person name="James T."/>
            <person name="Yaver D."/>
            <person name="Berka R."/>
            <person name="Labutti K."/>
            <person name="Lipzen A."/>
            <person name="Aerts A."/>
            <person name="Barry K."/>
            <person name="Henrissat B."/>
            <person name="Blanchette R."/>
            <person name="Grigoriev I."/>
            <person name="Cullen D."/>
        </authorList>
    </citation>
    <scope>NUCLEOTIDE SEQUENCE [LARGE SCALE GENOMIC DNA]</scope>
    <source>
        <strain evidence="4 5">MAD-698-R-SB12</strain>
    </source>
</reference>
<feature type="compositionally biased region" description="Basic and acidic residues" evidence="1">
    <location>
        <begin position="289"/>
        <end position="304"/>
    </location>
</feature>
<dbReference type="OrthoDB" id="2800881at2759"/>
<dbReference type="AlphaFoldDB" id="A0A1X6NFA7"/>
<evidence type="ECO:0000256" key="1">
    <source>
        <dbReference type="SAM" id="MobiDB-lite"/>
    </source>
</evidence>
<evidence type="ECO:0000313" key="4">
    <source>
        <dbReference type="EMBL" id="OSX67053.1"/>
    </source>
</evidence>
<evidence type="ECO:0000256" key="2">
    <source>
        <dbReference type="SAM" id="Phobius"/>
    </source>
</evidence>
<dbReference type="RefSeq" id="XP_024343847.1">
    <property type="nucleotide sequence ID" value="XM_024481739.1"/>
</dbReference>
<keyword evidence="2" id="KW-0472">Membrane</keyword>
<dbReference type="EMBL" id="KZ110591">
    <property type="protein sequence ID" value="OSX67053.1"/>
    <property type="molecule type" value="Genomic_DNA"/>
</dbReference>
<feature type="region of interest" description="Disordered" evidence="1">
    <location>
        <begin position="274"/>
        <end position="304"/>
    </location>
</feature>
<feature type="signal peptide" evidence="3">
    <location>
        <begin position="1"/>
        <end position="26"/>
    </location>
</feature>
<keyword evidence="2" id="KW-1133">Transmembrane helix</keyword>
<dbReference type="GeneID" id="36326689"/>